<evidence type="ECO:0000256" key="5">
    <source>
        <dbReference type="ARBA" id="ARBA00022737"/>
    </source>
</evidence>
<keyword evidence="10" id="KW-0325">Glycoprotein</keyword>
<feature type="domain" description="Peptidase M12A" evidence="15">
    <location>
        <begin position="55"/>
        <end position="256"/>
    </location>
</feature>
<dbReference type="Proteomes" id="UP000225706">
    <property type="component" value="Unassembled WGS sequence"/>
</dbReference>
<evidence type="ECO:0000259" key="14">
    <source>
        <dbReference type="PROSITE" id="PS01180"/>
    </source>
</evidence>
<comment type="caution">
    <text evidence="16">The sequence shown here is derived from an EMBL/GenBank/DDBJ whole genome shotgun (WGS) entry which is preliminary data.</text>
</comment>
<keyword evidence="7 12" id="KW-0862">Zinc</keyword>
<evidence type="ECO:0000256" key="9">
    <source>
        <dbReference type="ARBA" id="ARBA00023157"/>
    </source>
</evidence>
<dbReference type="InterPro" id="IPR001506">
    <property type="entry name" value="Peptidase_M12A"/>
</dbReference>
<organism evidence="16 17">
    <name type="scientific">Stylophora pistillata</name>
    <name type="common">Smooth cauliflower coral</name>
    <dbReference type="NCBI Taxonomy" id="50429"/>
    <lineage>
        <taxon>Eukaryota</taxon>
        <taxon>Metazoa</taxon>
        <taxon>Cnidaria</taxon>
        <taxon>Anthozoa</taxon>
        <taxon>Hexacorallia</taxon>
        <taxon>Scleractinia</taxon>
        <taxon>Astrocoeniina</taxon>
        <taxon>Pocilloporidae</taxon>
        <taxon>Stylophora</taxon>
    </lineage>
</organism>
<keyword evidence="4 13" id="KW-0732">Signal</keyword>
<dbReference type="InterPro" id="IPR035914">
    <property type="entry name" value="Sperma_CUB_dom_sf"/>
</dbReference>
<evidence type="ECO:0000256" key="12">
    <source>
        <dbReference type="PROSITE-ProRule" id="PRU01211"/>
    </source>
</evidence>
<dbReference type="OrthoDB" id="431034at2759"/>
<feature type="chain" id="PRO_5011821512" description="Metalloendopeptidase" evidence="13">
    <location>
        <begin position="23"/>
        <end position="405"/>
    </location>
</feature>
<keyword evidence="9 12" id="KW-1015">Disulfide bond</keyword>
<evidence type="ECO:0000256" key="10">
    <source>
        <dbReference type="ARBA" id="ARBA00023180"/>
    </source>
</evidence>
<reference evidence="17" key="1">
    <citation type="journal article" date="2017" name="bioRxiv">
        <title>Comparative analysis of the genomes of Stylophora pistillata and Acropora digitifera provides evidence for extensive differences between species of corals.</title>
        <authorList>
            <person name="Voolstra C.R."/>
            <person name="Li Y."/>
            <person name="Liew Y.J."/>
            <person name="Baumgarten S."/>
            <person name="Zoccola D."/>
            <person name="Flot J.-F."/>
            <person name="Tambutte S."/>
            <person name="Allemand D."/>
            <person name="Aranda M."/>
        </authorList>
    </citation>
    <scope>NUCLEOTIDE SEQUENCE [LARGE SCALE GENOMIC DNA]</scope>
</reference>
<feature type="binding site" evidence="12">
    <location>
        <position position="152"/>
    </location>
    <ligand>
        <name>Zn(2+)</name>
        <dbReference type="ChEBI" id="CHEBI:29105"/>
        <note>catalytic</note>
    </ligand>
</feature>
<feature type="domain" description="CUB" evidence="14">
    <location>
        <begin position="371"/>
        <end position="405"/>
    </location>
</feature>
<feature type="disulfide bond" evidence="12">
    <location>
        <begin position="120"/>
        <end position="121"/>
    </location>
</feature>
<dbReference type="SUPFAM" id="SSF55486">
    <property type="entry name" value="Metalloproteases ('zincins'), catalytic domain"/>
    <property type="match status" value="1"/>
</dbReference>
<keyword evidence="8 12" id="KW-0482">Metalloprotease</keyword>
<comment type="cofactor">
    <cofactor evidence="12 13">
        <name>Zn(2+)</name>
        <dbReference type="ChEBI" id="CHEBI:29105"/>
    </cofactor>
    <text evidence="12 13">Binds 1 zinc ion per subunit.</text>
</comment>
<feature type="binding site" evidence="12">
    <location>
        <position position="158"/>
    </location>
    <ligand>
        <name>Zn(2+)</name>
        <dbReference type="ChEBI" id="CHEBI:29105"/>
        <note>catalytic</note>
    </ligand>
</feature>
<dbReference type="InterPro" id="IPR006026">
    <property type="entry name" value="Peptidase_Metallo"/>
</dbReference>
<comment type="caution">
    <text evidence="11">Lacks conserved residue(s) required for the propagation of feature annotation.</text>
</comment>
<accession>A0A2B4SDP8</accession>
<evidence type="ECO:0000256" key="2">
    <source>
        <dbReference type="ARBA" id="ARBA00022670"/>
    </source>
</evidence>
<dbReference type="STRING" id="50429.A0A2B4SDP8"/>
<keyword evidence="2 12" id="KW-0645">Protease</keyword>
<keyword evidence="1" id="KW-0245">EGF-like domain</keyword>
<keyword evidence="17" id="KW-1185">Reference proteome</keyword>
<feature type="non-terminal residue" evidence="16">
    <location>
        <position position="405"/>
    </location>
</feature>
<feature type="signal peptide" evidence="13">
    <location>
        <begin position="1"/>
        <end position="22"/>
    </location>
</feature>
<keyword evidence="3 12" id="KW-0479">Metal-binding</keyword>
<feature type="disulfide bond" evidence="12">
    <location>
        <begin position="118"/>
        <end position="140"/>
    </location>
</feature>
<dbReference type="PROSITE" id="PS01180">
    <property type="entry name" value="CUB"/>
    <property type="match status" value="2"/>
</dbReference>
<evidence type="ECO:0000259" key="15">
    <source>
        <dbReference type="PROSITE" id="PS51864"/>
    </source>
</evidence>
<evidence type="ECO:0000313" key="17">
    <source>
        <dbReference type="Proteomes" id="UP000225706"/>
    </source>
</evidence>
<evidence type="ECO:0000256" key="8">
    <source>
        <dbReference type="ARBA" id="ARBA00023049"/>
    </source>
</evidence>
<dbReference type="Pfam" id="PF00431">
    <property type="entry name" value="CUB"/>
    <property type="match status" value="2"/>
</dbReference>
<dbReference type="PRINTS" id="PR00480">
    <property type="entry name" value="ASTACIN"/>
</dbReference>
<gene>
    <name evidence="16" type="ORF">AWC38_SpisGene8057</name>
</gene>
<dbReference type="EC" id="3.4.24.-" evidence="13"/>
<feature type="domain" description="CUB" evidence="14">
    <location>
        <begin position="258"/>
        <end position="370"/>
    </location>
</feature>
<evidence type="ECO:0000256" key="13">
    <source>
        <dbReference type="RuleBase" id="RU361183"/>
    </source>
</evidence>
<dbReference type="GO" id="GO:0004222">
    <property type="term" value="F:metalloendopeptidase activity"/>
    <property type="evidence" value="ECO:0007669"/>
    <property type="project" value="UniProtKB-UniRule"/>
</dbReference>
<dbReference type="PANTHER" id="PTHR10127">
    <property type="entry name" value="DISCOIDIN, CUB, EGF, LAMININ , AND ZINC METALLOPROTEASE DOMAIN CONTAINING"/>
    <property type="match status" value="1"/>
</dbReference>
<dbReference type="AlphaFoldDB" id="A0A2B4SDP8"/>
<evidence type="ECO:0000256" key="4">
    <source>
        <dbReference type="ARBA" id="ARBA00022729"/>
    </source>
</evidence>
<keyword evidence="6 12" id="KW-0378">Hydrolase</keyword>
<dbReference type="GO" id="GO:0008270">
    <property type="term" value="F:zinc ion binding"/>
    <property type="evidence" value="ECO:0007669"/>
    <property type="project" value="UniProtKB-UniRule"/>
</dbReference>
<evidence type="ECO:0000256" key="6">
    <source>
        <dbReference type="ARBA" id="ARBA00022801"/>
    </source>
</evidence>
<dbReference type="Gene3D" id="3.40.390.10">
    <property type="entry name" value="Collagenase (Catalytic Domain)"/>
    <property type="match status" value="1"/>
</dbReference>
<dbReference type="FunFam" id="3.40.390.10:FF:000004">
    <property type="entry name" value="Metalloendopeptidase"/>
    <property type="match status" value="1"/>
</dbReference>
<dbReference type="PROSITE" id="PS51864">
    <property type="entry name" value="ASTACIN"/>
    <property type="match status" value="1"/>
</dbReference>
<dbReference type="Gene3D" id="2.60.120.290">
    <property type="entry name" value="Spermadhesin, CUB domain"/>
    <property type="match status" value="2"/>
</dbReference>
<keyword evidence="5" id="KW-0677">Repeat</keyword>
<dbReference type="PANTHER" id="PTHR10127:SF861">
    <property type="entry name" value="DORSAL-VENTRAL PATTERNING PROTEIN TOLLOID-RELATED"/>
    <property type="match status" value="1"/>
</dbReference>
<sequence length="405" mass="45922">MLSSGLLFLIFFVAFEGTVVTADDEDYDPCKADGIVQGDIAVSASELRQSRRKRAATAFNKRLWRDGVIPFELQDGVYTGEQKAVILQAMRHWENATCLTFIERTTEKDFIYFHKGRCGCCSYVGRKGNGRQGISIGKNCDKFGIVVHEIGHTVGFWHEHTRPDRAGFVDIFKENIKKGEEHNFLKLSSAEINSLEEPYDYASIMHYGKNTFAKEVSQITILPKKDPQTALLPEIGQREKLSVGDIRQTAKMYRCPECGRALQEQTGTFSSPGFPKSQKDKLCEWRIAATPGERIFLNFTVFGLRRSSSRCRDEHVEVRDGYSKSSPLIGRFCGRKVPPSIWSTGNRLWIKYQSYEVVGKQGFKANYKAVCGGDITFPQGTIQSPKYPQWYPSNKKCTWRITLPT</sequence>
<dbReference type="InterPro" id="IPR000859">
    <property type="entry name" value="CUB_dom"/>
</dbReference>
<feature type="binding site" evidence="12">
    <location>
        <position position="148"/>
    </location>
    <ligand>
        <name>Zn(2+)</name>
        <dbReference type="ChEBI" id="CHEBI:29105"/>
        <note>catalytic</note>
    </ligand>
</feature>
<feature type="active site" evidence="12">
    <location>
        <position position="149"/>
    </location>
</feature>
<name>A0A2B4SDP8_STYPI</name>
<dbReference type="SMART" id="SM00042">
    <property type="entry name" value="CUB"/>
    <property type="match status" value="1"/>
</dbReference>
<evidence type="ECO:0000256" key="3">
    <source>
        <dbReference type="ARBA" id="ARBA00022723"/>
    </source>
</evidence>
<evidence type="ECO:0000256" key="1">
    <source>
        <dbReference type="ARBA" id="ARBA00022536"/>
    </source>
</evidence>
<dbReference type="SUPFAM" id="SSF49854">
    <property type="entry name" value="Spermadhesin, CUB domain"/>
    <property type="match status" value="2"/>
</dbReference>
<dbReference type="FunFam" id="2.60.120.290:FF:000013">
    <property type="entry name" value="Membrane frizzled-related protein"/>
    <property type="match status" value="1"/>
</dbReference>
<evidence type="ECO:0000256" key="11">
    <source>
        <dbReference type="PROSITE-ProRule" id="PRU00059"/>
    </source>
</evidence>
<dbReference type="SMART" id="SM00235">
    <property type="entry name" value="ZnMc"/>
    <property type="match status" value="1"/>
</dbReference>
<dbReference type="GO" id="GO:0006508">
    <property type="term" value="P:proteolysis"/>
    <property type="evidence" value="ECO:0007669"/>
    <property type="project" value="UniProtKB-KW"/>
</dbReference>
<evidence type="ECO:0000256" key="7">
    <source>
        <dbReference type="ARBA" id="ARBA00022833"/>
    </source>
</evidence>
<dbReference type="Pfam" id="PF01400">
    <property type="entry name" value="Astacin"/>
    <property type="match status" value="1"/>
</dbReference>
<dbReference type="InterPro" id="IPR024079">
    <property type="entry name" value="MetalloPept_cat_dom_sf"/>
</dbReference>
<evidence type="ECO:0000313" key="16">
    <source>
        <dbReference type="EMBL" id="PFX27229.1"/>
    </source>
</evidence>
<proteinExistence type="predicted"/>
<protein>
    <recommendedName>
        <fullName evidence="13">Metalloendopeptidase</fullName>
        <ecNumber evidence="13">3.4.24.-</ecNumber>
    </recommendedName>
</protein>
<dbReference type="EMBL" id="LSMT01000108">
    <property type="protein sequence ID" value="PFX27229.1"/>
    <property type="molecule type" value="Genomic_DNA"/>
</dbReference>
<dbReference type="CDD" id="cd00041">
    <property type="entry name" value="CUB"/>
    <property type="match status" value="2"/>
</dbReference>